<dbReference type="RefSeq" id="WP_176621265.1">
    <property type="nucleotide sequence ID" value="NZ_WYET01000009.1"/>
</dbReference>
<dbReference type="EMBL" id="WYET01000009">
    <property type="protein sequence ID" value="NVN19768.1"/>
    <property type="molecule type" value="Genomic_DNA"/>
</dbReference>
<keyword evidence="2" id="KW-1185">Reference proteome</keyword>
<dbReference type="InterPro" id="IPR027056">
    <property type="entry name" value="Gluconate_2DH_su3"/>
</dbReference>
<reference evidence="1 2" key="1">
    <citation type="submission" date="2020-01" db="EMBL/GenBank/DDBJ databases">
        <title>Draft Genome Analysis of Muricauda sp. HICW Isolated from coastal seawater of PR China.</title>
        <authorList>
            <person name="Chen M.-X."/>
        </authorList>
    </citation>
    <scope>NUCLEOTIDE SEQUENCE [LARGE SCALE GENOMIC DNA]</scope>
    <source>
        <strain evidence="1 2">HICW</strain>
    </source>
</reference>
<accession>A0A850NNE1</accession>
<protein>
    <submittedName>
        <fullName evidence="1">Gluconate 2-dehydrogenase subunit 3 family protein</fullName>
    </submittedName>
</protein>
<dbReference type="Pfam" id="PF13618">
    <property type="entry name" value="Gluconate_2-dh3"/>
    <property type="match status" value="1"/>
</dbReference>
<evidence type="ECO:0000313" key="1">
    <source>
        <dbReference type="EMBL" id="NVN19768.1"/>
    </source>
</evidence>
<dbReference type="Proteomes" id="UP000558089">
    <property type="component" value="Unassembled WGS sequence"/>
</dbReference>
<sequence length="184" mass="20540">MERRDALKLTATILGGSIIGSQFFLSGCVAPPKKRSEMVTDGDVPFLDEIGETILPDTDESPGAKAAHIGAFMKTIVNDCYSEDETLIFIDGLDRVEEKSMDQFGESFLSLSKEKKLNLLTQFDKEAKKHRSLEEPHFFTMLKELTVWGYFTSEIGATEALRYNPVPGRFEGCIPYNGESAWIS</sequence>
<proteinExistence type="predicted"/>
<dbReference type="AlphaFoldDB" id="A0A850NNE1"/>
<name>A0A850NNE1_9FLAO</name>
<evidence type="ECO:0000313" key="2">
    <source>
        <dbReference type="Proteomes" id="UP000558089"/>
    </source>
</evidence>
<gene>
    <name evidence="1" type="ORF">GUA46_15580</name>
</gene>
<dbReference type="PROSITE" id="PS51257">
    <property type="entry name" value="PROKAR_LIPOPROTEIN"/>
    <property type="match status" value="1"/>
</dbReference>
<comment type="caution">
    <text evidence="1">The sequence shown here is derived from an EMBL/GenBank/DDBJ whole genome shotgun (WGS) entry which is preliminary data.</text>
</comment>
<organism evidence="1 2">
    <name type="scientific">Flagellimonas chongwuensis</name>
    <dbReference type="NCBI Taxonomy" id="2697365"/>
    <lineage>
        <taxon>Bacteria</taxon>
        <taxon>Pseudomonadati</taxon>
        <taxon>Bacteroidota</taxon>
        <taxon>Flavobacteriia</taxon>
        <taxon>Flavobacteriales</taxon>
        <taxon>Flavobacteriaceae</taxon>
        <taxon>Flagellimonas</taxon>
    </lineage>
</organism>